<dbReference type="PROSITE" id="PS50005">
    <property type="entry name" value="TPR"/>
    <property type="match status" value="2"/>
</dbReference>
<reference evidence="5 6" key="1">
    <citation type="submission" date="2019-11" db="EMBL/GenBank/DDBJ databases">
        <title>Type strains purchased from KCTC, JCM and DSMZ.</title>
        <authorList>
            <person name="Lu H."/>
        </authorList>
    </citation>
    <scope>NUCLEOTIDE SEQUENCE [LARGE SCALE GENOMIC DNA]</scope>
    <source>
        <strain evidence="5 6">DSM 103461</strain>
    </source>
</reference>
<evidence type="ECO:0000256" key="3">
    <source>
        <dbReference type="PROSITE-ProRule" id="PRU00339"/>
    </source>
</evidence>
<dbReference type="EMBL" id="WNKW01000001">
    <property type="protein sequence ID" value="MTW32724.1"/>
    <property type="molecule type" value="Genomic_DNA"/>
</dbReference>
<feature type="transmembrane region" description="Helical" evidence="4">
    <location>
        <begin position="42"/>
        <end position="60"/>
    </location>
</feature>
<protein>
    <submittedName>
        <fullName evidence="5">Tetratricopeptide repeat protein</fullName>
    </submittedName>
</protein>
<dbReference type="InterPro" id="IPR019734">
    <property type="entry name" value="TPR_rpt"/>
</dbReference>
<evidence type="ECO:0000256" key="1">
    <source>
        <dbReference type="ARBA" id="ARBA00022737"/>
    </source>
</evidence>
<dbReference type="SUPFAM" id="SSF48452">
    <property type="entry name" value="TPR-like"/>
    <property type="match status" value="1"/>
</dbReference>
<keyword evidence="4" id="KW-0812">Transmembrane</keyword>
<dbReference type="Gene3D" id="1.25.40.10">
    <property type="entry name" value="Tetratricopeptide repeat domain"/>
    <property type="match status" value="2"/>
</dbReference>
<proteinExistence type="predicted"/>
<name>A0ABW9SPS7_9BURK</name>
<keyword evidence="6" id="KW-1185">Reference proteome</keyword>
<keyword evidence="4" id="KW-0472">Membrane</keyword>
<keyword evidence="2 3" id="KW-0802">TPR repeat</keyword>
<feature type="repeat" description="TPR" evidence="3">
    <location>
        <begin position="298"/>
        <end position="331"/>
    </location>
</feature>
<dbReference type="Proteomes" id="UP000735592">
    <property type="component" value="Unassembled WGS sequence"/>
</dbReference>
<dbReference type="InterPro" id="IPR051685">
    <property type="entry name" value="Ycf3/AcsC/BcsC/TPR_MFPF"/>
</dbReference>
<dbReference type="PROSITE" id="PS50293">
    <property type="entry name" value="TPR_REGION"/>
    <property type="match status" value="1"/>
</dbReference>
<keyword evidence="1" id="KW-0677">Repeat</keyword>
<dbReference type="RefSeq" id="WP_155433956.1">
    <property type="nucleotide sequence ID" value="NZ_JBHLXK010000003.1"/>
</dbReference>
<dbReference type="PANTHER" id="PTHR44943">
    <property type="entry name" value="CELLULOSE SYNTHASE OPERON PROTEIN C"/>
    <property type="match status" value="1"/>
</dbReference>
<accession>A0ABW9SPS7</accession>
<dbReference type="InterPro" id="IPR011990">
    <property type="entry name" value="TPR-like_helical_dom_sf"/>
</dbReference>
<comment type="caution">
    <text evidence="5">The sequence shown here is derived from an EMBL/GenBank/DDBJ whole genome shotgun (WGS) entry which is preliminary data.</text>
</comment>
<dbReference type="PANTHER" id="PTHR44943:SF5">
    <property type="entry name" value="BLL7697 PROTEIN"/>
    <property type="match status" value="1"/>
</dbReference>
<evidence type="ECO:0000313" key="6">
    <source>
        <dbReference type="Proteomes" id="UP000735592"/>
    </source>
</evidence>
<evidence type="ECO:0000256" key="4">
    <source>
        <dbReference type="SAM" id="Phobius"/>
    </source>
</evidence>
<gene>
    <name evidence="5" type="ORF">GM655_07790</name>
</gene>
<sequence>MSLINKMLQDLDARGGSADGAMRQQQLHAVEVPAARHGKYQLGALALAVVVLAAGGWYGWHYWQGQRAAHALGVVATAAPAPASAPTSAAIVSAPAASQSATAPVATAAPLELTPVGGAAATSTPAAVAAKADRKAAEAPAKPAEAASVAVVPADKVTAAPKALAAKSERKLAATARSNDETGEAGTITHNLSPKLMAENTYRRGLVALQEGRINAALTDFERALEIDPRNEAARQTYISLLLENKRNDEAVRQLRLALGIDPRQPGLAMILARLQLEKGGPALQTLLTTLPYAGSNPEYHAFLAGVLQREQRHAEAAQHYRNALQLTPQNGIWWMGLGISLQADNHPAEAREAYRRARAANGLSAELQAFVERKLDALSR</sequence>
<keyword evidence="4" id="KW-1133">Transmembrane helix</keyword>
<organism evidence="5 6">
    <name type="scientific">Pseudoduganella danionis</name>
    <dbReference type="NCBI Taxonomy" id="1890295"/>
    <lineage>
        <taxon>Bacteria</taxon>
        <taxon>Pseudomonadati</taxon>
        <taxon>Pseudomonadota</taxon>
        <taxon>Betaproteobacteria</taxon>
        <taxon>Burkholderiales</taxon>
        <taxon>Oxalobacteraceae</taxon>
        <taxon>Telluria group</taxon>
        <taxon>Pseudoduganella</taxon>
    </lineage>
</organism>
<dbReference type="SMART" id="SM00028">
    <property type="entry name" value="TPR"/>
    <property type="match status" value="3"/>
</dbReference>
<evidence type="ECO:0000313" key="5">
    <source>
        <dbReference type="EMBL" id="MTW32724.1"/>
    </source>
</evidence>
<dbReference type="Pfam" id="PF14559">
    <property type="entry name" value="TPR_19"/>
    <property type="match status" value="2"/>
</dbReference>
<feature type="repeat" description="TPR" evidence="3">
    <location>
        <begin position="198"/>
        <end position="231"/>
    </location>
</feature>
<evidence type="ECO:0000256" key="2">
    <source>
        <dbReference type="ARBA" id="ARBA00022803"/>
    </source>
</evidence>